<proteinExistence type="predicted"/>
<accession>A0A3B1DM28</accession>
<sequence>MSDQVHSGEPHLDPTLRRLSVGVQNTEMQEALDLLDIMVLFVSSGAARLTEPWHTLR</sequence>
<name>A0A3B1DM28_9ZZZZ</name>
<dbReference type="AlphaFoldDB" id="A0A3B1DM28"/>
<feature type="non-terminal residue" evidence="1">
    <location>
        <position position="57"/>
    </location>
</feature>
<gene>
    <name evidence="1" type="ORF">MNBD_PLANCTO03-2412</name>
</gene>
<organism evidence="1">
    <name type="scientific">hydrothermal vent metagenome</name>
    <dbReference type="NCBI Taxonomy" id="652676"/>
    <lineage>
        <taxon>unclassified sequences</taxon>
        <taxon>metagenomes</taxon>
        <taxon>ecological metagenomes</taxon>
    </lineage>
</organism>
<evidence type="ECO:0000313" key="1">
    <source>
        <dbReference type="EMBL" id="VAX41802.1"/>
    </source>
</evidence>
<protein>
    <submittedName>
        <fullName evidence="1">Uncharacterized protein</fullName>
    </submittedName>
</protein>
<dbReference type="EMBL" id="UOGK01000595">
    <property type="protein sequence ID" value="VAX41802.1"/>
    <property type="molecule type" value="Genomic_DNA"/>
</dbReference>
<reference evidence="1" key="1">
    <citation type="submission" date="2018-06" db="EMBL/GenBank/DDBJ databases">
        <authorList>
            <person name="Zhirakovskaya E."/>
        </authorList>
    </citation>
    <scope>NUCLEOTIDE SEQUENCE</scope>
</reference>